<reference evidence="1" key="1">
    <citation type="journal article" date="2014" name="Genome Biol. Evol.">
        <title>Pangenome evidence for extensive interdomain horizontal transfer affecting lineage core and shell genes in uncultured planktonic thaumarchaeota and euryarchaeota.</title>
        <authorList>
            <person name="Deschamps P."/>
            <person name="Zivanovic Y."/>
            <person name="Moreira D."/>
            <person name="Rodriguez-Valera F."/>
            <person name="Lopez-Garcia P."/>
        </authorList>
    </citation>
    <scope>NUCLEOTIDE SEQUENCE</scope>
</reference>
<evidence type="ECO:0000313" key="1">
    <source>
        <dbReference type="EMBL" id="AIE94865.1"/>
    </source>
</evidence>
<name>A0A075FT41_9ARCH</name>
<dbReference type="AlphaFoldDB" id="A0A075FT41"/>
<proteinExistence type="predicted"/>
<accession>A0A075FT41</accession>
<protein>
    <submittedName>
        <fullName evidence="1">Uncharacterized protein</fullName>
    </submittedName>
</protein>
<organism evidence="1">
    <name type="scientific">uncultured marine thaumarchaeote AD1000_54_E04</name>
    <dbReference type="NCBI Taxonomy" id="1455924"/>
    <lineage>
        <taxon>Archaea</taxon>
        <taxon>Nitrososphaerota</taxon>
        <taxon>environmental samples</taxon>
    </lineage>
</organism>
<sequence length="53" mass="6233">MYSTILTELGIAVFDNEKCLKTFAFKNPAEEYVSVKKMKQNLARLENFLEMER</sequence>
<dbReference type="EMBL" id="KF900433">
    <property type="protein sequence ID" value="AIE94865.1"/>
    <property type="molecule type" value="Genomic_DNA"/>
</dbReference>